<accession>Q7Z8R8</accession>
<keyword evidence="1" id="KW-0614">Plasmid</keyword>
<dbReference type="EMBL" id="AJ564102">
    <property type="protein sequence ID" value="CAD91888.1"/>
    <property type="molecule type" value="Genomic_DNA"/>
</dbReference>
<proteinExistence type="predicted"/>
<evidence type="ECO:0000313" key="1">
    <source>
        <dbReference type="EMBL" id="CAD91888.1"/>
    </source>
</evidence>
<sequence length="253" mass="30285">MEVAEAGFKEDCEFVTHKDCFTDKEFIDNYVLDDFSCYTDFIIKGIYYNFEFAKSIYNSKFLRYSTRVKKAICARFIMSDIIDEKLIYKYTPYCIWYPNIPSKDTCFKLFSLCPKKYKYQIGIISVLMQWTDVYSILNLDSESHIHNLCYLTNFKYGFKDQEEKFFKIGGYYSHIYAKSLCERADLVKIDIKHYLYFDLNEYFNFDSYGEYFEPELDDYNPFEMSEGLIGCSDFVIQDVEKYFINKYLVVSDS</sequence>
<geneLocation type="plasmid" evidence="1">
    <name>pPin1-3 killer plasmid</name>
</geneLocation>
<dbReference type="AlphaFoldDB" id="Q7Z8R8"/>
<organism evidence="1">
    <name type="scientific">Babjeviella inositovora</name>
    <dbReference type="NCBI Taxonomy" id="45609"/>
    <lineage>
        <taxon>Eukaryota</taxon>
        <taxon>Fungi</taxon>
        <taxon>Dikarya</taxon>
        <taxon>Ascomycota</taxon>
        <taxon>Saccharomycotina</taxon>
        <taxon>Pichiomycetes</taxon>
        <taxon>Serinales incertae sedis</taxon>
        <taxon>Babjeviella</taxon>
    </lineage>
</organism>
<name>Q7Z8R8_9ASCO</name>
<protein>
    <submittedName>
        <fullName evidence="1">Uncharacterized protein</fullName>
    </submittedName>
</protein>
<reference evidence="1" key="1">
    <citation type="journal article" date="2003" name="Mol. Genet. Genomics">
        <title>Structural and functional analysis of the killer element pPin1-3 from Pichia inositovora.</title>
        <authorList>
            <person name="Klassen R."/>
            <person name="Meinhardt F."/>
        </authorList>
    </citation>
    <scope>NUCLEOTIDE SEQUENCE</scope>
    <source>
        <strain evidence="1">NRRL Y-18709</strain>
        <plasmid evidence="1">pPin1-3 killer plasmid</plasmid>
    </source>
</reference>